<feature type="compositionally biased region" description="Polar residues" evidence="1">
    <location>
        <begin position="996"/>
        <end position="1007"/>
    </location>
</feature>
<dbReference type="Proteomes" id="UP001329825">
    <property type="component" value="Chromosome 10"/>
</dbReference>
<dbReference type="RefSeq" id="XP_062795019.1">
    <property type="nucleotide sequence ID" value="XM_062938968.1"/>
</dbReference>
<dbReference type="EMBL" id="CP141890">
    <property type="protein sequence ID" value="WRT70280.1"/>
    <property type="molecule type" value="Genomic_DNA"/>
</dbReference>
<evidence type="ECO:0000313" key="4">
    <source>
        <dbReference type="Proteomes" id="UP001329825"/>
    </source>
</evidence>
<dbReference type="GeneID" id="87959408"/>
<reference evidence="3 4" key="1">
    <citation type="submission" date="2024-01" db="EMBL/GenBank/DDBJ databases">
        <title>Comparative genomics of Cryptococcus and Kwoniella reveals pathogenesis evolution and contrasting modes of karyotype evolution via chromosome fusion or intercentromeric recombination.</title>
        <authorList>
            <person name="Coelho M.A."/>
            <person name="David-Palma M."/>
            <person name="Shea T."/>
            <person name="Bowers K."/>
            <person name="McGinley-Smith S."/>
            <person name="Mohammad A.W."/>
            <person name="Gnirke A."/>
            <person name="Yurkov A.M."/>
            <person name="Nowrousian M."/>
            <person name="Sun S."/>
            <person name="Cuomo C.A."/>
            <person name="Heitman J."/>
        </authorList>
    </citation>
    <scope>NUCLEOTIDE SEQUENCE [LARGE SCALE GENOMIC DNA]</scope>
    <source>
        <strain evidence="3">CBS 11374</strain>
    </source>
</reference>
<evidence type="ECO:0000313" key="3">
    <source>
        <dbReference type="EMBL" id="WRT70280.1"/>
    </source>
</evidence>
<gene>
    <name evidence="3" type="ORF">IL334_007278</name>
</gene>
<feature type="compositionally biased region" description="Polar residues" evidence="1">
    <location>
        <begin position="1017"/>
        <end position="1029"/>
    </location>
</feature>
<evidence type="ECO:0000259" key="2">
    <source>
        <dbReference type="Pfam" id="PF08457"/>
    </source>
</evidence>
<dbReference type="InterPro" id="IPR052270">
    <property type="entry name" value="CACF_protein"/>
</dbReference>
<sequence>MLATSSTSSRSKSTLTDSTSILSNVDLEIVERIFERGKYATSFPQIFRPYTEVLQECGISPTNDSTYYGFLLKVGVIKAPTWGDKWTIWKSTLSNSTSQPSHSSRSIEKDYGGSYDSYEGRSPISSYPQSQLPSLRARVPFLASASSDIDEGFAESVLDGSLLQPNRPSPRKELYKKDKSRSLVGFTPDQSFVNDPNQDDELDFVQPIRTSTPVFRSPDYRRLNALEGGGGGIHIDPPAYSASDISQALEETTEDFSALGLGLSTPKQDKHEVFPQLTWIDRIDELSEDERRVMEKRANEFYKFGLLGRCWDMWFKTSEFYRVTYNNIPIARDNLLLRQVLENWSRSTRYQLSLPNTADGHRRIHLESVVLRKWIQRLKEKKLRIMEMSFNEDRRIQNVKKIFKNWNLGAQKRRTERWKLDMAEKELLFVQKRDRGKLRETLTYWRIETRGRLAEADVKRRVVHVVLNEWQYLAQKQKELRTISYNIEKQKLRSIFDAWKRKFVFRPREDEIRERRESILVRKVWGDWRISSWQARQSITFDRRRLLLMVVDKWRTTRQRNKTMERKASIYDRTSLLDKTFRGWKLESWARLLIHTKEKRSQQRLWLKWKDRISNVARLGAISDEFVFQHERLKLQSVFSHWRSSTSTRQTNHLRAILIHERNFRLTLFSKWRASTETIKTNIVLADKAHAFFLLRTAFTAWRVEDAKRKGERWLEDRNKAKLQEVFTKWKSQSDIYRDLRSREMVMRDQANVQILKTSLGKWTNRVIEVKDLELRVARARDDHSLSNALMVWRTKLLIVQVNQKKANDSLEIRESENLRRVVRSWRGKAKREKRLRLTAEASLIEREERLVRSVFDRWYEKKRDTELQDIENEIAFLHENVILYGVMDKWKASTEILPGITANTIRLKRKVVGKWSIVLERKKKAKVLQRERDQRLISEAFALWKDVTARKAAMNVRRLRGRSRPSALSDRGFLSGLPLPPSQRFITHDNFGSRRITSNSSSTQDSHGARIPSGRLSPNNPNINSTETVHSEPVYSRLRSELGISTGAGRRRRGGSEEPEVVQYEWQTRKQEEIHRPRSGSEMIKALRGNIPGR</sequence>
<feature type="region of interest" description="Disordered" evidence="1">
    <location>
        <begin position="994"/>
        <end position="1063"/>
    </location>
</feature>
<feature type="domain" description="Sfi1 spindle body" evidence="2">
    <location>
        <begin position="290"/>
        <end position="427"/>
    </location>
</feature>
<dbReference type="InterPro" id="IPR013665">
    <property type="entry name" value="Sfi1_dom"/>
</dbReference>
<proteinExistence type="predicted"/>
<accession>A0ABZ1DAC9</accession>
<organism evidence="3 4">
    <name type="scientific">Kwoniella shivajii</name>
    <dbReference type="NCBI Taxonomy" id="564305"/>
    <lineage>
        <taxon>Eukaryota</taxon>
        <taxon>Fungi</taxon>
        <taxon>Dikarya</taxon>
        <taxon>Basidiomycota</taxon>
        <taxon>Agaricomycotina</taxon>
        <taxon>Tremellomycetes</taxon>
        <taxon>Tremellales</taxon>
        <taxon>Cryptococcaceae</taxon>
        <taxon>Kwoniella</taxon>
    </lineage>
</organism>
<dbReference type="PANTHER" id="PTHR22028">
    <property type="entry name" value="SFI1 SPINDLE BODY DOMAIN-CONTAINING PROTEIN-RELATED"/>
    <property type="match status" value="1"/>
</dbReference>
<keyword evidence="4" id="KW-1185">Reference proteome</keyword>
<protein>
    <recommendedName>
        <fullName evidence="2">Sfi1 spindle body domain-containing protein</fullName>
    </recommendedName>
</protein>
<dbReference type="Pfam" id="PF08457">
    <property type="entry name" value="Sfi1"/>
    <property type="match status" value="2"/>
</dbReference>
<name>A0ABZ1DAC9_9TREE</name>
<feature type="domain" description="Sfi1 spindle body" evidence="2">
    <location>
        <begin position="441"/>
        <end position="862"/>
    </location>
</feature>
<evidence type="ECO:0000256" key="1">
    <source>
        <dbReference type="SAM" id="MobiDB-lite"/>
    </source>
</evidence>